<protein>
    <recommendedName>
        <fullName evidence="3">Phosphoribosyltransferase domain-containing protein</fullName>
    </recommendedName>
</protein>
<dbReference type="InterPro" id="IPR029057">
    <property type="entry name" value="PRTase-like"/>
</dbReference>
<dbReference type="InterPro" id="IPR000836">
    <property type="entry name" value="PRTase_dom"/>
</dbReference>
<evidence type="ECO:0008006" key="3">
    <source>
        <dbReference type="Google" id="ProtNLM"/>
    </source>
</evidence>
<dbReference type="AlphaFoldDB" id="A0A2G9ZGY0"/>
<dbReference type="CDD" id="cd06223">
    <property type="entry name" value="PRTases_typeI"/>
    <property type="match status" value="1"/>
</dbReference>
<comment type="caution">
    <text evidence="1">The sequence shown here is derived from an EMBL/GenBank/DDBJ whole genome shotgun (WGS) entry which is preliminary data.</text>
</comment>
<reference evidence="1 2" key="1">
    <citation type="submission" date="2017-09" db="EMBL/GenBank/DDBJ databases">
        <title>Depth-based differentiation of microbial function through sediment-hosted aquifers and enrichment of novel symbionts in the deep terrestrial subsurface.</title>
        <authorList>
            <person name="Probst A.J."/>
            <person name="Ladd B."/>
            <person name="Jarett J.K."/>
            <person name="Geller-Mcgrath D.E."/>
            <person name="Sieber C.M."/>
            <person name="Emerson J.B."/>
            <person name="Anantharaman K."/>
            <person name="Thomas B.C."/>
            <person name="Malmstrom R."/>
            <person name="Stieglmeier M."/>
            <person name="Klingl A."/>
            <person name="Woyke T."/>
            <person name="Ryan C.M."/>
            <person name="Banfield J.F."/>
        </authorList>
    </citation>
    <scope>NUCLEOTIDE SEQUENCE [LARGE SCALE GENOMIC DNA]</scope>
    <source>
        <strain evidence="1">CG23_combo_of_CG06-09_8_20_14_all_37_87_8</strain>
    </source>
</reference>
<gene>
    <name evidence="1" type="ORF">COX24_02735</name>
</gene>
<organism evidence="1 2">
    <name type="scientific">bacterium (Candidatus Gribaldobacteria) CG23_combo_of_CG06-09_8_20_14_all_37_87_8</name>
    <dbReference type="NCBI Taxonomy" id="2014278"/>
    <lineage>
        <taxon>Bacteria</taxon>
        <taxon>Candidatus Gribaldobacteria</taxon>
    </lineage>
</organism>
<dbReference type="Proteomes" id="UP000230447">
    <property type="component" value="Unassembled WGS sequence"/>
</dbReference>
<dbReference type="SUPFAM" id="SSF53271">
    <property type="entry name" value="PRTase-like"/>
    <property type="match status" value="1"/>
</dbReference>
<dbReference type="Gene3D" id="3.40.50.2020">
    <property type="match status" value="1"/>
</dbReference>
<name>A0A2G9ZGY0_9BACT</name>
<accession>A0A2G9ZGY0</accession>
<sequence>MMVNIRPHKINIPSKVIEKCWRVYSQKYKEIESRLSNSPTFPIKSLQKNLHYTGAFQLQVSQLSKLPQDSLTDCFVSDHTTRLTIRLRTKIILRGIDYFVGIQNNSNAEKLEIIFSRLIEFIGILDQVQLSPDKVLYLSLLDYIRNYLMIVLYAIHQSARELGVPKNFYRHYEVFLELVKHIEEGYISTLLTNEITPQKVYLTFIPHLFLFREYFRRTIPALNSNNKLSLDLFRRIRECDNPIKILNFAKSVGNEYFPRKTLLIGLEYGGIELPFAVNAYRKAIGKSNLGIVTVNLSSYSVGSNRYIDSIEDALSPFFLPNNLEECDTAVILDDSITTGRTLEYLSRLLPQKIENIYFRCVSFTNTNRYHHLTRFEHGGVNPVILDTASVLYKSNFAQTYTRRSYTNRQGVFDKKKNRIIKMLKDYYPKFVN</sequence>
<proteinExistence type="predicted"/>
<evidence type="ECO:0000313" key="1">
    <source>
        <dbReference type="EMBL" id="PIP31598.1"/>
    </source>
</evidence>
<dbReference type="EMBL" id="PCSB01000058">
    <property type="protein sequence ID" value="PIP31598.1"/>
    <property type="molecule type" value="Genomic_DNA"/>
</dbReference>
<evidence type="ECO:0000313" key="2">
    <source>
        <dbReference type="Proteomes" id="UP000230447"/>
    </source>
</evidence>